<feature type="transmembrane region" description="Helical" evidence="7">
    <location>
        <begin position="491"/>
        <end position="509"/>
    </location>
</feature>
<dbReference type="AlphaFoldDB" id="A0A4Q1SCZ1"/>
<dbReference type="Pfam" id="PF12704">
    <property type="entry name" value="MacB_PCD"/>
    <property type="match status" value="2"/>
</dbReference>
<feature type="domain" description="ABC3 transporter permease C-terminal" evidence="8">
    <location>
        <begin position="756"/>
        <end position="869"/>
    </location>
</feature>
<name>A0A4Q1SCZ1_9BACT</name>
<protein>
    <submittedName>
        <fullName evidence="10">ABC transporter permease</fullName>
    </submittedName>
</protein>
<dbReference type="EMBL" id="SDMK01000002">
    <property type="protein sequence ID" value="RXS94963.1"/>
    <property type="molecule type" value="Genomic_DNA"/>
</dbReference>
<feature type="domain" description="MacB-like periplasmic core" evidence="9">
    <location>
        <begin position="502"/>
        <end position="719"/>
    </location>
</feature>
<dbReference type="InterPro" id="IPR025857">
    <property type="entry name" value="MacB_PCD"/>
</dbReference>
<keyword evidence="5 7" id="KW-0472">Membrane</keyword>
<accession>A0A4Q1SCZ1</accession>
<dbReference type="InterPro" id="IPR003838">
    <property type="entry name" value="ABC3_permease_C"/>
</dbReference>
<keyword evidence="11" id="KW-1185">Reference proteome</keyword>
<evidence type="ECO:0000256" key="3">
    <source>
        <dbReference type="ARBA" id="ARBA00022692"/>
    </source>
</evidence>
<feature type="transmembrane region" description="Helical" evidence="7">
    <location>
        <begin position="841"/>
        <end position="861"/>
    </location>
</feature>
<reference evidence="10 11" key="1">
    <citation type="journal article" date="2016" name="Int. J. Syst. Evol. Microbiol.">
        <title>Acidipila dinghuensis sp. nov., an acidobacterium isolated from forest soil.</title>
        <authorList>
            <person name="Jiang Y.W."/>
            <person name="Wang J."/>
            <person name="Chen M.H."/>
            <person name="Lv Y.Y."/>
            <person name="Qiu L.H."/>
        </authorList>
    </citation>
    <scope>NUCLEOTIDE SEQUENCE [LARGE SCALE GENOMIC DNA]</scope>
    <source>
        <strain evidence="10 11">DHOF10</strain>
    </source>
</reference>
<dbReference type="OrthoDB" id="127154at2"/>
<keyword evidence="3 7" id="KW-0812">Transmembrane</keyword>
<dbReference type="PANTHER" id="PTHR30572">
    <property type="entry name" value="MEMBRANE COMPONENT OF TRANSPORTER-RELATED"/>
    <property type="match status" value="1"/>
</dbReference>
<feature type="transmembrane region" description="Helical" evidence="7">
    <location>
        <begin position="342"/>
        <end position="366"/>
    </location>
</feature>
<evidence type="ECO:0000256" key="2">
    <source>
        <dbReference type="ARBA" id="ARBA00022475"/>
    </source>
</evidence>
<evidence type="ECO:0000259" key="8">
    <source>
        <dbReference type="Pfam" id="PF02687"/>
    </source>
</evidence>
<dbReference type="InterPro" id="IPR050250">
    <property type="entry name" value="Macrolide_Exporter_MacB"/>
</dbReference>
<dbReference type="Proteomes" id="UP000290253">
    <property type="component" value="Unassembled WGS sequence"/>
</dbReference>
<comment type="subcellular location">
    <subcellularLocation>
        <location evidence="1">Cell membrane</location>
        <topology evidence="1">Multi-pass membrane protein</topology>
    </subcellularLocation>
</comment>
<evidence type="ECO:0000256" key="6">
    <source>
        <dbReference type="ARBA" id="ARBA00038076"/>
    </source>
</evidence>
<feature type="transmembrane region" description="Helical" evidence="7">
    <location>
        <begin position="749"/>
        <end position="776"/>
    </location>
</feature>
<dbReference type="InterPro" id="IPR017800">
    <property type="entry name" value="ADOP"/>
</dbReference>
<keyword evidence="4 7" id="KW-1133">Transmembrane helix</keyword>
<feature type="domain" description="ABC3 transporter permease C-terminal" evidence="8">
    <location>
        <begin position="347"/>
        <end position="463"/>
    </location>
</feature>
<proteinExistence type="inferred from homology"/>
<evidence type="ECO:0000256" key="7">
    <source>
        <dbReference type="SAM" id="Phobius"/>
    </source>
</evidence>
<evidence type="ECO:0000313" key="10">
    <source>
        <dbReference type="EMBL" id="RXS94963.1"/>
    </source>
</evidence>
<feature type="domain" description="MacB-like periplasmic core" evidence="9">
    <location>
        <begin position="61"/>
        <end position="291"/>
    </location>
</feature>
<dbReference type="PANTHER" id="PTHR30572:SF4">
    <property type="entry name" value="ABC TRANSPORTER PERMEASE YTRF"/>
    <property type="match status" value="1"/>
</dbReference>
<feature type="transmembrane region" description="Helical" evidence="7">
    <location>
        <begin position="441"/>
        <end position="464"/>
    </location>
</feature>
<evidence type="ECO:0000256" key="1">
    <source>
        <dbReference type="ARBA" id="ARBA00004651"/>
    </source>
</evidence>
<dbReference type="NCBIfam" id="TIGR03434">
    <property type="entry name" value="ADOP"/>
    <property type="match status" value="1"/>
</dbReference>
<evidence type="ECO:0000313" key="11">
    <source>
        <dbReference type="Proteomes" id="UP000290253"/>
    </source>
</evidence>
<dbReference type="GO" id="GO:0005886">
    <property type="term" value="C:plasma membrane"/>
    <property type="evidence" value="ECO:0007669"/>
    <property type="project" value="UniProtKB-SubCell"/>
</dbReference>
<feature type="transmembrane region" description="Helical" evidence="7">
    <location>
        <begin position="397"/>
        <end position="421"/>
    </location>
</feature>
<dbReference type="GO" id="GO:0022857">
    <property type="term" value="F:transmembrane transporter activity"/>
    <property type="evidence" value="ECO:0007669"/>
    <property type="project" value="TreeGrafter"/>
</dbReference>
<evidence type="ECO:0000256" key="5">
    <source>
        <dbReference type="ARBA" id="ARBA00023136"/>
    </source>
</evidence>
<evidence type="ECO:0000259" key="9">
    <source>
        <dbReference type="Pfam" id="PF12704"/>
    </source>
</evidence>
<evidence type="ECO:0000256" key="4">
    <source>
        <dbReference type="ARBA" id="ARBA00022989"/>
    </source>
</evidence>
<feature type="transmembrane region" description="Helical" evidence="7">
    <location>
        <begin position="55"/>
        <end position="80"/>
    </location>
</feature>
<gene>
    <name evidence="10" type="ORF">ESZ00_10025</name>
</gene>
<comment type="similarity">
    <text evidence="6">Belongs to the ABC-4 integral membrane protein family.</text>
</comment>
<feature type="transmembrane region" description="Helical" evidence="7">
    <location>
        <begin position="797"/>
        <end position="821"/>
    </location>
</feature>
<keyword evidence="2" id="KW-1003">Cell membrane</keyword>
<comment type="caution">
    <text evidence="10">The sequence shown here is derived from an EMBL/GenBank/DDBJ whole genome shotgun (WGS) entry which is preliminary data.</text>
</comment>
<organism evidence="10 11">
    <name type="scientific">Silvibacterium dinghuense</name>
    <dbReference type="NCBI Taxonomy" id="1560006"/>
    <lineage>
        <taxon>Bacteria</taxon>
        <taxon>Pseudomonadati</taxon>
        <taxon>Acidobacteriota</taxon>
        <taxon>Terriglobia</taxon>
        <taxon>Terriglobales</taxon>
        <taxon>Acidobacteriaceae</taxon>
        <taxon>Silvibacterium</taxon>
    </lineage>
</organism>
<sequence length="876" mass="94482">MNSVRRRGMEEKRIFNTLRWPGLALRMHSPHCPSRRDMHAILSDIRFALRQLRRAPGFAVTAVLTLALAIGANSAIFTLLHQALLRALPVQNPAQLVVLSFAGGASGHVHDEGGDTPDRMHYFTYADYTELRDRNAVLSGLAASEPLTLGVKWGEQAEQASAEIVSGNYFQMLGVQAAAGRLLEMSDDTAPGANSVAVLSFDYWKRRLGETPVAGKTLLINGHPFTVLGVAAPGFHSIVWGRTPEIWVPLSMQKTVEPDWDYLTDRSNYWLTLTGRLKPGVTAVQAEAAMNPLFHAIRLEDFQFLRNRSAAEHKSFVDRSHLHIDDGARGFSPMRDELRTPLTIVMSMVLLVVVMTGVNVASLLLVRAATRVREFSMRYALGATNTQVVRQLLAEGLLLSLLGALVGLLLAPQVLRALIAWMAGRTPEASPFTAEIDWTVMAFAGGVTLFVGLIFSLAPALQFWNPRLAESLKQQVGTGTGAALRFRKTCVMLQIGFSLLLLIGAGLFVRTVQNLKATNPGFATDHVLSFDLTPELAGYPEAEVPAVEKQVLDALAVVPGVKFVGATNDADLVGNGVSGDVSVPGMGPKNDDFDSELPWVSDSYLQTLGVPLLAGRYFNSGDTASSDHVVIVNEKFAKRVFGSAAAALGHHMTRPFKPGDPAGGWNIVGVVGDVRHETVRDNPTVTAYRPFLQADRPDSLTIYVRTWQSPDTASASIREAVRRVDSRLIVEDIATLDTRIDDSLSNERAIALLAASFGILAVVMAGIGVYGILAYTTAQRTREIGIRMALGARRGTVVGLILREVLILAGIAIVVTVPLALLASRALRSQLYGVSASDAAVYSLAVLVIGGVALLAALLPARRAASIEPSRALRNE</sequence>
<dbReference type="Pfam" id="PF02687">
    <property type="entry name" value="FtsX"/>
    <property type="match status" value="2"/>
</dbReference>